<reference evidence="6" key="2">
    <citation type="journal article" date="2022" name="Microbiol. Resour. Announc.">
        <title>Whole-Genome Sequence of Entomortierella parvispora E1425, a Mucoromycotan Fungus Associated with Burkholderiaceae-Related Endosymbiotic Bacteria.</title>
        <authorList>
            <person name="Herlambang A."/>
            <person name="Guo Y."/>
            <person name="Takashima Y."/>
            <person name="Narisawa K."/>
            <person name="Ohta H."/>
            <person name="Nishizawa T."/>
        </authorList>
    </citation>
    <scope>NUCLEOTIDE SEQUENCE</scope>
    <source>
        <strain evidence="6">E1425</strain>
    </source>
</reference>
<feature type="transmembrane region" description="Helical" evidence="4">
    <location>
        <begin position="491"/>
        <end position="514"/>
    </location>
</feature>
<name>A0A9P3HCK4_9FUNG</name>
<feature type="transmembrane region" description="Helical" evidence="4">
    <location>
        <begin position="526"/>
        <end position="547"/>
    </location>
</feature>
<feature type="transmembrane region" description="Helical" evidence="4">
    <location>
        <begin position="431"/>
        <end position="451"/>
    </location>
</feature>
<gene>
    <name evidence="6" type="ORF">EMPS_06251</name>
</gene>
<feature type="compositionally biased region" description="Polar residues" evidence="3">
    <location>
        <begin position="117"/>
        <end position="127"/>
    </location>
</feature>
<evidence type="ECO:0000313" key="7">
    <source>
        <dbReference type="Proteomes" id="UP000827284"/>
    </source>
</evidence>
<keyword evidence="7" id="KW-1185">Reference proteome</keyword>
<feature type="compositionally biased region" description="Polar residues" evidence="3">
    <location>
        <begin position="59"/>
        <end position="75"/>
    </location>
</feature>
<comment type="caution">
    <text evidence="6">The sequence shown here is derived from an EMBL/GenBank/DDBJ whole genome shotgun (WGS) entry which is preliminary data.</text>
</comment>
<feature type="region of interest" description="Disordered" evidence="3">
    <location>
        <begin position="28"/>
        <end position="127"/>
    </location>
</feature>
<evidence type="ECO:0000259" key="5">
    <source>
        <dbReference type="PROSITE" id="PS50850"/>
    </source>
</evidence>
<feature type="domain" description="Major facilitator superfamily (MFS) profile" evidence="5">
    <location>
        <begin position="149"/>
        <end position="553"/>
    </location>
</feature>
<feature type="transmembrane region" description="Helical" evidence="4">
    <location>
        <begin position="304"/>
        <end position="325"/>
    </location>
</feature>
<dbReference type="GO" id="GO:0022857">
    <property type="term" value="F:transmembrane transporter activity"/>
    <property type="evidence" value="ECO:0007669"/>
    <property type="project" value="InterPro"/>
</dbReference>
<dbReference type="AlphaFoldDB" id="A0A9P3HCK4"/>
<feature type="transmembrane region" description="Helical" evidence="4">
    <location>
        <begin position="215"/>
        <end position="234"/>
    </location>
</feature>
<dbReference type="Pfam" id="PF07690">
    <property type="entry name" value="MFS_1"/>
    <property type="match status" value="1"/>
</dbReference>
<feature type="transmembrane region" description="Helical" evidence="4">
    <location>
        <begin position="184"/>
        <end position="203"/>
    </location>
</feature>
<dbReference type="InterPro" id="IPR036259">
    <property type="entry name" value="MFS_trans_sf"/>
</dbReference>
<keyword evidence="4" id="KW-0472">Membrane</keyword>
<keyword evidence="4" id="KW-1133">Transmembrane helix</keyword>
<dbReference type="InterPro" id="IPR050327">
    <property type="entry name" value="Proton-linked_MCT"/>
</dbReference>
<dbReference type="OrthoDB" id="6499973at2759"/>
<evidence type="ECO:0000256" key="4">
    <source>
        <dbReference type="SAM" id="Phobius"/>
    </source>
</evidence>
<dbReference type="SUPFAM" id="SSF103473">
    <property type="entry name" value="MFS general substrate transporter"/>
    <property type="match status" value="1"/>
</dbReference>
<dbReference type="EMBL" id="BQFW01000008">
    <property type="protein sequence ID" value="GJJ73893.1"/>
    <property type="molecule type" value="Genomic_DNA"/>
</dbReference>
<dbReference type="CDD" id="cd17352">
    <property type="entry name" value="MFS_MCT_SLC16"/>
    <property type="match status" value="1"/>
</dbReference>
<feature type="transmembrane region" description="Helical" evidence="4">
    <location>
        <begin position="240"/>
        <end position="261"/>
    </location>
</feature>
<feature type="transmembrane region" description="Helical" evidence="4">
    <location>
        <begin position="146"/>
        <end position="172"/>
    </location>
</feature>
<organism evidence="6 7">
    <name type="scientific">Entomortierella parvispora</name>
    <dbReference type="NCBI Taxonomy" id="205924"/>
    <lineage>
        <taxon>Eukaryota</taxon>
        <taxon>Fungi</taxon>
        <taxon>Fungi incertae sedis</taxon>
        <taxon>Mucoromycota</taxon>
        <taxon>Mortierellomycotina</taxon>
        <taxon>Mortierellomycetes</taxon>
        <taxon>Mortierellales</taxon>
        <taxon>Mortierellaceae</taxon>
        <taxon>Entomortierella</taxon>
    </lineage>
</organism>
<evidence type="ECO:0000256" key="2">
    <source>
        <dbReference type="ARBA" id="ARBA00006727"/>
    </source>
</evidence>
<sequence>MSIFTLGAQQPLALPGTDTMATLVDTIRGQEESPSSSSSAQNILAPALSNGHQEATAESVRQPSIRANSIHTLSSSDHETKPEFSPSDPCSPTVTPPDPELNEKQLAADTPSPPSLDPSNEESTIPTTSAVVVEPASWREGGLKGWLAVLGSMMMHSFVFVPTEFIFGIFALEYSIKFPSANPSNIALIGTIGTSVTYLVGFVSGACADRWGYRATAWVGTVIMALSLILASFSTQLWHYYFSQGIMFGTGASLSYFSAIAAPTHWFKRKRGLAMGLAASGAGLGGFILAPVAQHLVDNVGVVWTLRILGIWGFVVCGTASMLLFQKDPSEQQDQIRTTMALNRRRRATSGTLTIFRLPPFAKEWGFYMLVAFQFLFSIAYLTPIYSIEMYSTFIGLSTQKGAMVNGWFNGASFIARILCGFLADVIATDVVLLMCIWTNALSVLVIWTFAKSFAVYMLFSVIYGISFSGTITLTPAMVAEHYGPAKVSRVLGVAFSCSCIALLCGSLISGHILQMTKPRLSYLPVIMYTGGMFAFSGLCASTWVILMRRQRRVEASLAASAMATVATAPLESQA</sequence>
<dbReference type="GO" id="GO:0016020">
    <property type="term" value="C:membrane"/>
    <property type="evidence" value="ECO:0007669"/>
    <property type="project" value="UniProtKB-SubCell"/>
</dbReference>
<feature type="transmembrane region" description="Helical" evidence="4">
    <location>
        <begin position="365"/>
        <end position="387"/>
    </location>
</feature>
<feature type="transmembrane region" description="Helical" evidence="4">
    <location>
        <begin position="407"/>
        <end position="424"/>
    </location>
</feature>
<dbReference type="InterPro" id="IPR020846">
    <property type="entry name" value="MFS_dom"/>
</dbReference>
<comment type="similarity">
    <text evidence="2">Belongs to the major facilitator superfamily. Monocarboxylate porter (TC 2.A.1.13) family.</text>
</comment>
<evidence type="ECO:0000256" key="3">
    <source>
        <dbReference type="SAM" id="MobiDB-lite"/>
    </source>
</evidence>
<dbReference type="PANTHER" id="PTHR11360:SF284">
    <property type="entry name" value="EG:103B4.3 PROTEIN-RELATED"/>
    <property type="match status" value="1"/>
</dbReference>
<evidence type="ECO:0000313" key="6">
    <source>
        <dbReference type="EMBL" id="GJJ73893.1"/>
    </source>
</evidence>
<keyword evidence="4" id="KW-0812">Transmembrane</keyword>
<proteinExistence type="inferred from homology"/>
<feature type="transmembrane region" description="Helical" evidence="4">
    <location>
        <begin position="457"/>
        <end position="479"/>
    </location>
</feature>
<protein>
    <recommendedName>
        <fullName evidence="5">Major facilitator superfamily (MFS) profile domain-containing protein</fullName>
    </recommendedName>
</protein>
<dbReference type="Proteomes" id="UP000827284">
    <property type="component" value="Unassembled WGS sequence"/>
</dbReference>
<comment type="subcellular location">
    <subcellularLocation>
        <location evidence="1">Membrane</location>
        <topology evidence="1">Multi-pass membrane protein</topology>
    </subcellularLocation>
</comment>
<dbReference type="Gene3D" id="1.20.1250.20">
    <property type="entry name" value="MFS general substrate transporter like domains"/>
    <property type="match status" value="1"/>
</dbReference>
<accession>A0A9P3HCK4</accession>
<dbReference type="PANTHER" id="PTHR11360">
    <property type="entry name" value="MONOCARBOXYLATE TRANSPORTER"/>
    <property type="match status" value="1"/>
</dbReference>
<evidence type="ECO:0000256" key="1">
    <source>
        <dbReference type="ARBA" id="ARBA00004141"/>
    </source>
</evidence>
<reference evidence="6" key="1">
    <citation type="submission" date="2021-11" db="EMBL/GenBank/DDBJ databases">
        <authorList>
            <person name="Herlambang A."/>
            <person name="Guo Y."/>
            <person name="Takashima Y."/>
            <person name="Nishizawa T."/>
        </authorList>
    </citation>
    <scope>NUCLEOTIDE SEQUENCE</scope>
    <source>
        <strain evidence="6">E1425</strain>
    </source>
</reference>
<dbReference type="InterPro" id="IPR011701">
    <property type="entry name" value="MFS"/>
</dbReference>
<dbReference type="PROSITE" id="PS50850">
    <property type="entry name" value="MFS"/>
    <property type="match status" value="1"/>
</dbReference>
<feature type="transmembrane region" description="Helical" evidence="4">
    <location>
        <begin position="273"/>
        <end position="292"/>
    </location>
</feature>